<dbReference type="KEGG" id="cwo:Cwoe_2769"/>
<gene>
    <name evidence="7" type="ordered locus">Cwoe_2769</name>
</gene>
<evidence type="ECO:0000256" key="4">
    <source>
        <dbReference type="ARBA" id="ARBA00022801"/>
    </source>
</evidence>
<keyword evidence="5" id="KW-0862">Zinc</keyword>
<dbReference type="InterPro" id="IPR001261">
    <property type="entry name" value="ArgE/DapE_CS"/>
</dbReference>
<dbReference type="InterPro" id="IPR050072">
    <property type="entry name" value="Peptidase_M20A"/>
</dbReference>
<dbReference type="eggNOG" id="COG0624">
    <property type="taxonomic scope" value="Bacteria"/>
</dbReference>
<dbReference type="InterPro" id="IPR002933">
    <property type="entry name" value="Peptidase_M20"/>
</dbReference>
<dbReference type="STRING" id="469383.Cwoe_2769"/>
<dbReference type="OrthoDB" id="7055905at2"/>
<protein>
    <submittedName>
        <fullName evidence="7">Peptidase M20</fullName>
    </submittedName>
</protein>
<reference evidence="8" key="2">
    <citation type="submission" date="2010-01" db="EMBL/GenBank/DDBJ databases">
        <title>The complete genome of Conexibacter woesei DSM 14684.</title>
        <authorList>
            <consortium name="US DOE Joint Genome Institute (JGI-PGF)"/>
            <person name="Lucas S."/>
            <person name="Copeland A."/>
            <person name="Lapidus A."/>
            <person name="Glavina del Rio T."/>
            <person name="Dalin E."/>
            <person name="Tice H."/>
            <person name="Bruce D."/>
            <person name="Goodwin L."/>
            <person name="Pitluck S."/>
            <person name="Kyrpides N."/>
            <person name="Mavromatis K."/>
            <person name="Ivanova N."/>
            <person name="Mikhailova N."/>
            <person name="Chertkov O."/>
            <person name="Brettin T."/>
            <person name="Detter J.C."/>
            <person name="Han C."/>
            <person name="Larimer F."/>
            <person name="Land M."/>
            <person name="Hauser L."/>
            <person name="Markowitz V."/>
            <person name="Cheng J.-F."/>
            <person name="Hugenholtz P."/>
            <person name="Woyke T."/>
            <person name="Wu D."/>
            <person name="Pukall R."/>
            <person name="Steenblock K."/>
            <person name="Schneider S."/>
            <person name="Klenk H.-P."/>
            <person name="Eisen J.A."/>
        </authorList>
    </citation>
    <scope>NUCLEOTIDE SEQUENCE [LARGE SCALE GENOMIC DNA]</scope>
    <source>
        <strain evidence="8">DSM 14684 / CIP 108061 / JCM 11494 / NBRC 100937 / ID131577</strain>
    </source>
</reference>
<organism evidence="7 8">
    <name type="scientific">Conexibacter woesei (strain DSM 14684 / CCUG 47730 / CIP 108061 / JCM 11494 / NBRC 100937 / ID131577)</name>
    <dbReference type="NCBI Taxonomy" id="469383"/>
    <lineage>
        <taxon>Bacteria</taxon>
        <taxon>Bacillati</taxon>
        <taxon>Actinomycetota</taxon>
        <taxon>Thermoleophilia</taxon>
        <taxon>Solirubrobacterales</taxon>
        <taxon>Conexibacteraceae</taxon>
        <taxon>Conexibacter</taxon>
    </lineage>
</organism>
<comment type="cofactor">
    <cofactor evidence="1">
        <name>Zn(2+)</name>
        <dbReference type="ChEBI" id="CHEBI:29105"/>
    </cofactor>
</comment>
<evidence type="ECO:0000256" key="2">
    <source>
        <dbReference type="ARBA" id="ARBA00006247"/>
    </source>
</evidence>
<evidence type="ECO:0000259" key="6">
    <source>
        <dbReference type="Pfam" id="PF07687"/>
    </source>
</evidence>
<dbReference type="InterPro" id="IPR011650">
    <property type="entry name" value="Peptidase_M20_dimer"/>
</dbReference>
<dbReference type="HOGENOM" id="CLU_021802_2_0_11"/>
<dbReference type="PANTHER" id="PTHR43808">
    <property type="entry name" value="ACETYLORNITHINE DEACETYLASE"/>
    <property type="match status" value="1"/>
</dbReference>
<reference evidence="7 8" key="1">
    <citation type="journal article" date="2010" name="Stand. Genomic Sci.">
        <title>Complete genome sequence of Conexibacter woesei type strain (ID131577).</title>
        <authorList>
            <person name="Pukall R."/>
            <person name="Lapidus A."/>
            <person name="Glavina Del Rio T."/>
            <person name="Copeland A."/>
            <person name="Tice H."/>
            <person name="Cheng J.-F."/>
            <person name="Lucas S."/>
            <person name="Chen F."/>
            <person name="Nolan M."/>
            <person name="Bruce D."/>
            <person name="Goodwin L."/>
            <person name="Pitluck S."/>
            <person name="Mavromatis K."/>
            <person name="Ivanova N."/>
            <person name="Ovchinnikova G."/>
            <person name="Pati A."/>
            <person name="Chen A."/>
            <person name="Palaniappan K."/>
            <person name="Land M."/>
            <person name="Hauser L."/>
            <person name="Chang Y.-J."/>
            <person name="Jeffries C.D."/>
            <person name="Chain P."/>
            <person name="Meincke L."/>
            <person name="Sims D."/>
            <person name="Brettin T."/>
            <person name="Detter J.C."/>
            <person name="Rohde M."/>
            <person name="Goeker M."/>
            <person name="Bristow J."/>
            <person name="Eisen J.A."/>
            <person name="Markowitz V."/>
            <person name="Kyrpides N.C."/>
            <person name="Klenk H.-P."/>
            <person name="Hugenholtz P."/>
        </authorList>
    </citation>
    <scope>NUCLEOTIDE SEQUENCE [LARGE SCALE GENOMIC DNA]</scope>
    <source>
        <strain evidence="8">DSM 14684 / CIP 108061 / JCM 11494 / NBRC 100937 / ID131577</strain>
    </source>
</reference>
<dbReference type="Gene3D" id="3.30.70.360">
    <property type="match status" value="1"/>
</dbReference>
<dbReference type="GO" id="GO:0046872">
    <property type="term" value="F:metal ion binding"/>
    <property type="evidence" value="ECO:0007669"/>
    <property type="project" value="UniProtKB-KW"/>
</dbReference>
<accession>D3FAM5</accession>
<dbReference type="PANTHER" id="PTHR43808:SF8">
    <property type="entry name" value="PEPTIDASE M20 DIMERISATION DOMAIN-CONTAINING PROTEIN"/>
    <property type="match status" value="1"/>
</dbReference>
<evidence type="ECO:0000313" key="8">
    <source>
        <dbReference type="Proteomes" id="UP000008229"/>
    </source>
</evidence>
<comment type="similarity">
    <text evidence="2">Belongs to the peptidase M20A family.</text>
</comment>
<evidence type="ECO:0000313" key="7">
    <source>
        <dbReference type="EMBL" id="ADB51188.1"/>
    </source>
</evidence>
<evidence type="ECO:0000256" key="5">
    <source>
        <dbReference type="ARBA" id="ARBA00022833"/>
    </source>
</evidence>
<evidence type="ECO:0000256" key="1">
    <source>
        <dbReference type="ARBA" id="ARBA00001947"/>
    </source>
</evidence>
<keyword evidence="8" id="KW-1185">Reference proteome</keyword>
<dbReference type="Proteomes" id="UP000008229">
    <property type="component" value="Chromosome"/>
</dbReference>
<dbReference type="GO" id="GO:0016787">
    <property type="term" value="F:hydrolase activity"/>
    <property type="evidence" value="ECO:0007669"/>
    <property type="project" value="UniProtKB-KW"/>
</dbReference>
<name>D3FAM5_CONWI</name>
<keyword evidence="3" id="KW-0479">Metal-binding</keyword>
<evidence type="ECO:0000256" key="3">
    <source>
        <dbReference type="ARBA" id="ARBA00022723"/>
    </source>
</evidence>
<dbReference type="SUPFAM" id="SSF55031">
    <property type="entry name" value="Bacterial exopeptidase dimerisation domain"/>
    <property type="match status" value="1"/>
</dbReference>
<keyword evidence="4" id="KW-0378">Hydrolase</keyword>
<sequence>MSAVTAETLVADLQALVRIDSQNPGPMEAGVGAWLTRRLDLPGIRTVRQSVPGGGENLLFTVAGRGDAPRLVLSAHMDTVPVGVDWSVEPLGGEVRDGAVWGRGSCDMKAGLAVAVGLLDALAGQAPPAGDVVLAATVDEEGASMRGAHALVEGGLVTAADQLVALEPTALRLRIAQVGLRWIELVTHGVMGHAGRAHRDGVDANHLAALIVCELKERVGELAPPHELLGPPRTTCGVIAGGVATNVIPGACRAELDVRVVPPAQPADAMALVREIADGVVARFPGSSCELRPLGVGRPPVVADPGARIVQGLRAAWEEVHDGARLAQGGEDGHEAYTDASMIAALTGSSSCTVWGPGLPRHAHVSDEHVEIEQLVTAARVLERLVAAWGTAIEGREPA</sequence>
<dbReference type="AlphaFoldDB" id="D3FAM5"/>
<dbReference type="EMBL" id="CP001854">
    <property type="protein sequence ID" value="ADB51188.1"/>
    <property type="molecule type" value="Genomic_DNA"/>
</dbReference>
<dbReference type="Gene3D" id="3.40.630.10">
    <property type="entry name" value="Zn peptidases"/>
    <property type="match status" value="2"/>
</dbReference>
<dbReference type="Pfam" id="PF01546">
    <property type="entry name" value="Peptidase_M20"/>
    <property type="match status" value="1"/>
</dbReference>
<proteinExistence type="inferred from homology"/>
<dbReference type="PROSITE" id="PS00759">
    <property type="entry name" value="ARGE_DAPE_CPG2_2"/>
    <property type="match status" value="1"/>
</dbReference>
<feature type="domain" description="Peptidase M20 dimerisation" evidence="6">
    <location>
        <begin position="175"/>
        <end position="278"/>
    </location>
</feature>
<dbReference type="SUPFAM" id="SSF53187">
    <property type="entry name" value="Zn-dependent exopeptidases"/>
    <property type="match status" value="1"/>
</dbReference>
<dbReference type="InterPro" id="IPR036264">
    <property type="entry name" value="Bact_exopeptidase_dim_dom"/>
</dbReference>
<dbReference type="Pfam" id="PF07687">
    <property type="entry name" value="M20_dimer"/>
    <property type="match status" value="1"/>
</dbReference>
<dbReference type="RefSeq" id="WP_012934239.1">
    <property type="nucleotide sequence ID" value="NC_013739.1"/>
</dbReference>